<dbReference type="EMBL" id="CATQJL010000001">
    <property type="protein sequence ID" value="CAJ0591865.1"/>
    <property type="molecule type" value="Genomic_DNA"/>
</dbReference>
<reference evidence="2" key="1">
    <citation type="submission" date="2023-07" db="EMBL/GenBank/DDBJ databases">
        <authorList>
            <consortium name="CYATHOMIX"/>
        </authorList>
    </citation>
    <scope>NUCLEOTIDE SEQUENCE</scope>
    <source>
        <strain evidence="2">N/A</strain>
    </source>
</reference>
<evidence type="ECO:0000256" key="1">
    <source>
        <dbReference type="SAM" id="MobiDB-lite"/>
    </source>
</evidence>
<dbReference type="Proteomes" id="UP001176961">
    <property type="component" value="Unassembled WGS sequence"/>
</dbReference>
<feature type="region of interest" description="Disordered" evidence="1">
    <location>
        <begin position="1"/>
        <end position="23"/>
    </location>
</feature>
<evidence type="ECO:0000313" key="2">
    <source>
        <dbReference type="EMBL" id="CAJ0591865.1"/>
    </source>
</evidence>
<accession>A0AA36GKD5</accession>
<sequence>MMSAKSPESHSTSPASHSLGPPVLDGSVQMEATALSTIPSLNPFSLSLQSTQLEDPSFALTLEDMELIKQHLKSNGVFGESQEVSFKWLLDNITILHCLTPQSGNHLEHLIGKEFLYVRDALKALELLSQYGIITPDELTLSDDAKLLRESHQLDRLTFHSLANVVRNIIKDRPESKTSLRL</sequence>
<organism evidence="2 3">
    <name type="scientific">Cylicocyclus nassatus</name>
    <name type="common">Nematode worm</name>
    <dbReference type="NCBI Taxonomy" id="53992"/>
    <lineage>
        <taxon>Eukaryota</taxon>
        <taxon>Metazoa</taxon>
        <taxon>Ecdysozoa</taxon>
        <taxon>Nematoda</taxon>
        <taxon>Chromadorea</taxon>
        <taxon>Rhabditida</taxon>
        <taxon>Rhabditina</taxon>
        <taxon>Rhabditomorpha</taxon>
        <taxon>Strongyloidea</taxon>
        <taxon>Strongylidae</taxon>
        <taxon>Cylicocyclus</taxon>
    </lineage>
</organism>
<evidence type="ECO:0000313" key="3">
    <source>
        <dbReference type="Proteomes" id="UP001176961"/>
    </source>
</evidence>
<name>A0AA36GKD5_CYLNA</name>
<gene>
    <name evidence="2" type="ORF">CYNAS_LOCUS3848</name>
</gene>
<protein>
    <submittedName>
        <fullName evidence="2">Uncharacterized protein</fullName>
    </submittedName>
</protein>
<keyword evidence="3" id="KW-1185">Reference proteome</keyword>
<dbReference type="AlphaFoldDB" id="A0AA36GKD5"/>
<proteinExistence type="predicted"/>
<comment type="caution">
    <text evidence="2">The sequence shown here is derived from an EMBL/GenBank/DDBJ whole genome shotgun (WGS) entry which is preliminary data.</text>
</comment>